<organism evidence="1 2">
    <name type="scientific">Effrenium voratum</name>
    <dbReference type="NCBI Taxonomy" id="2562239"/>
    <lineage>
        <taxon>Eukaryota</taxon>
        <taxon>Sar</taxon>
        <taxon>Alveolata</taxon>
        <taxon>Dinophyceae</taxon>
        <taxon>Suessiales</taxon>
        <taxon>Symbiodiniaceae</taxon>
        <taxon>Effrenium</taxon>
    </lineage>
</organism>
<feature type="non-terminal residue" evidence="1">
    <location>
        <position position="1"/>
    </location>
</feature>
<dbReference type="Proteomes" id="UP001178507">
    <property type="component" value="Unassembled WGS sequence"/>
</dbReference>
<gene>
    <name evidence="1" type="ORF">EVOR1521_LOCUS31265</name>
</gene>
<keyword evidence="2" id="KW-1185">Reference proteome</keyword>
<dbReference type="AlphaFoldDB" id="A0AA36JSM0"/>
<name>A0AA36JSM0_9DINO</name>
<evidence type="ECO:0000313" key="1">
    <source>
        <dbReference type="EMBL" id="CAJ1410439.1"/>
    </source>
</evidence>
<comment type="caution">
    <text evidence="1">The sequence shown here is derived from an EMBL/GenBank/DDBJ whole genome shotgun (WGS) entry which is preliminary data.</text>
</comment>
<feature type="non-terminal residue" evidence="1">
    <location>
        <position position="119"/>
    </location>
</feature>
<sequence length="119" mass="12755">NTYIEEGQQLTSEAWGSMLKLGDKMGTVYEDFKPLEPAFSKASGAAELSTNQGLLSQLTHCVRSLLSSNTILDVLGSALSSAIGVFGQIKDAIVSIVSKLGGRRLRDAGAEGRRLYDYN</sequence>
<protein>
    <submittedName>
        <fullName evidence="1">Uncharacterized protein</fullName>
    </submittedName>
</protein>
<dbReference type="EMBL" id="CAUJNA010003816">
    <property type="protein sequence ID" value="CAJ1410439.1"/>
    <property type="molecule type" value="Genomic_DNA"/>
</dbReference>
<reference evidence="1" key="1">
    <citation type="submission" date="2023-08" db="EMBL/GenBank/DDBJ databases">
        <authorList>
            <person name="Chen Y."/>
            <person name="Shah S."/>
            <person name="Dougan E. K."/>
            <person name="Thang M."/>
            <person name="Chan C."/>
        </authorList>
    </citation>
    <scope>NUCLEOTIDE SEQUENCE</scope>
</reference>
<accession>A0AA36JSM0</accession>
<evidence type="ECO:0000313" key="2">
    <source>
        <dbReference type="Proteomes" id="UP001178507"/>
    </source>
</evidence>
<proteinExistence type="predicted"/>